<organism evidence="1 2">
    <name type="scientific">Fusibacter ferrireducens</name>
    <dbReference type="NCBI Taxonomy" id="2785058"/>
    <lineage>
        <taxon>Bacteria</taxon>
        <taxon>Bacillati</taxon>
        <taxon>Bacillota</taxon>
        <taxon>Clostridia</taxon>
        <taxon>Eubacteriales</taxon>
        <taxon>Eubacteriales Family XII. Incertae Sedis</taxon>
        <taxon>Fusibacter</taxon>
    </lineage>
</organism>
<dbReference type="EMBL" id="JADKNH010000030">
    <property type="protein sequence ID" value="MBF4696041.1"/>
    <property type="molecule type" value="Genomic_DNA"/>
</dbReference>
<comment type="caution">
    <text evidence="1">The sequence shown here is derived from an EMBL/GenBank/DDBJ whole genome shotgun (WGS) entry which is preliminary data.</text>
</comment>
<evidence type="ECO:0000313" key="1">
    <source>
        <dbReference type="EMBL" id="MBF4696041.1"/>
    </source>
</evidence>
<sequence>MIRGIEFLLPDGHDRHLYHILKSINLENKVCYIEFNEVYFKSKDRHFEDFFIKNAYNGQELTAHIHAHEHFIIFFEVFIYPEKGIYEQIESYNDFIESDCEMILLISDSVYCEVYHKSEVILQRLFKIFEKLGYEGIIYKDENDSRYRMSVT</sequence>
<name>A0ABS0A010_9FIRM</name>
<accession>A0ABS0A010</accession>
<dbReference type="Pfam" id="PF10903">
    <property type="entry name" value="DUF2691"/>
    <property type="match status" value="1"/>
</dbReference>
<reference evidence="1 2" key="1">
    <citation type="submission" date="2020-11" db="EMBL/GenBank/DDBJ databases">
        <title>Fusibacter basophilias sp. nov.</title>
        <authorList>
            <person name="Qiu D."/>
        </authorList>
    </citation>
    <scope>NUCLEOTIDE SEQUENCE [LARGE SCALE GENOMIC DNA]</scope>
    <source>
        <strain evidence="1 2">Q10-2</strain>
    </source>
</reference>
<dbReference type="RefSeq" id="WP_194704277.1">
    <property type="nucleotide sequence ID" value="NZ_JADKNH010000030.1"/>
</dbReference>
<evidence type="ECO:0000313" key="2">
    <source>
        <dbReference type="Proteomes" id="UP000614200"/>
    </source>
</evidence>
<proteinExistence type="predicted"/>
<gene>
    <name evidence="1" type="ORF">ISU02_23330</name>
</gene>
<dbReference type="Proteomes" id="UP000614200">
    <property type="component" value="Unassembled WGS sequence"/>
</dbReference>
<dbReference type="InterPro" id="IPR020216">
    <property type="entry name" value="Uncharacterised_YncE"/>
</dbReference>
<protein>
    <submittedName>
        <fullName evidence="1">DUF2691 family protein</fullName>
    </submittedName>
</protein>
<keyword evidence="2" id="KW-1185">Reference proteome</keyword>